<evidence type="ECO:0000256" key="1">
    <source>
        <dbReference type="SAM" id="MobiDB-lite"/>
    </source>
</evidence>
<feature type="signal peptide" evidence="3">
    <location>
        <begin position="1"/>
        <end position="33"/>
    </location>
</feature>
<dbReference type="AlphaFoldDB" id="A0A2C9LUQ6"/>
<keyword evidence="3" id="KW-0732">Signal</keyword>
<feature type="transmembrane region" description="Helical" evidence="2">
    <location>
        <begin position="191"/>
        <end position="215"/>
    </location>
</feature>
<sequence>MLAGAVGWSCSRVANLLLVFLLQFPGPLTLVASGVIRICFDGNEDHNLGQVKIQCGEDDVIDIEEALLVRNKWGRCLFMDGDCVEKTRIFNSCNGQTICNKSYKVYSAKCGYSTMMTLLYSCRPALSLLSTTSTPAPSVKSSRESAPTSVSSLNVLNIVQNSSSERPSVFTVAPGVKGKNEHDGEEFKETAIIVGCVIASVVTVIALFVAIVLVVKRLLQKKNSRVEDSHSEKDCTETTCINLDVPCFTPGATREQAERDIKTAKRTINKASSFRTFTGKTKTRMAPVGEESVTDQVTVHCENNLPSSPQSSARMVSWSSTSHPTSDNIDKDLTGSVIDCPANLQTEDHIRRSLKRDAKNNNIGQKLNENLKSKSKSKNNLKTTDDFTSLAAKNEEAASPRLNQKSCRI</sequence>
<evidence type="ECO:0000256" key="2">
    <source>
        <dbReference type="SAM" id="Phobius"/>
    </source>
</evidence>
<evidence type="ECO:0000313" key="5">
    <source>
        <dbReference type="Proteomes" id="UP000076420"/>
    </source>
</evidence>
<organism evidence="4 5">
    <name type="scientific">Biomphalaria glabrata</name>
    <name type="common">Bloodfluke planorb</name>
    <name type="synonym">Freshwater snail</name>
    <dbReference type="NCBI Taxonomy" id="6526"/>
    <lineage>
        <taxon>Eukaryota</taxon>
        <taxon>Metazoa</taxon>
        <taxon>Spiralia</taxon>
        <taxon>Lophotrochozoa</taxon>
        <taxon>Mollusca</taxon>
        <taxon>Gastropoda</taxon>
        <taxon>Heterobranchia</taxon>
        <taxon>Euthyneura</taxon>
        <taxon>Panpulmonata</taxon>
        <taxon>Hygrophila</taxon>
        <taxon>Lymnaeoidea</taxon>
        <taxon>Planorbidae</taxon>
        <taxon>Biomphalaria</taxon>
    </lineage>
</organism>
<protein>
    <recommendedName>
        <fullName evidence="6">SUEL-type lectin domain-containing protein</fullName>
    </recommendedName>
</protein>
<keyword evidence="2" id="KW-1133">Transmembrane helix</keyword>
<evidence type="ECO:0008006" key="6">
    <source>
        <dbReference type="Google" id="ProtNLM"/>
    </source>
</evidence>
<evidence type="ECO:0000313" key="4">
    <source>
        <dbReference type="EnsemblMetazoa" id="BGLB035167-PA"/>
    </source>
</evidence>
<reference evidence="4" key="1">
    <citation type="submission" date="2020-05" db="UniProtKB">
        <authorList>
            <consortium name="EnsemblMetazoa"/>
        </authorList>
    </citation>
    <scope>IDENTIFICATION</scope>
    <source>
        <strain evidence="4">BB02</strain>
    </source>
</reference>
<dbReference type="EnsemblMetazoa" id="BGLB035167-RA">
    <property type="protein sequence ID" value="BGLB035167-PA"/>
    <property type="gene ID" value="BGLB035167"/>
</dbReference>
<name>A0A2C9LUQ6_BIOGL</name>
<feature type="compositionally biased region" description="Polar residues" evidence="1">
    <location>
        <begin position="304"/>
        <end position="327"/>
    </location>
</feature>
<proteinExistence type="predicted"/>
<accession>A0A2C9LUQ6</accession>
<feature type="chain" id="PRO_5012564648" description="SUEL-type lectin domain-containing protein" evidence="3">
    <location>
        <begin position="34"/>
        <end position="409"/>
    </location>
</feature>
<dbReference type="VEuPathDB" id="VectorBase:BGLB035167"/>
<dbReference type="OrthoDB" id="6112055at2759"/>
<dbReference type="KEGG" id="bgt:106056459"/>
<dbReference type="VEuPathDB" id="VectorBase:BGLAX_047286"/>
<dbReference type="Proteomes" id="UP000076420">
    <property type="component" value="Unassembled WGS sequence"/>
</dbReference>
<gene>
    <name evidence="4" type="primary">106056459</name>
</gene>
<keyword evidence="2" id="KW-0472">Membrane</keyword>
<evidence type="ECO:0000256" key="3">
    <source>
        <dbReference type="SAM" id="SignalP"/>
    </source>
</evidence>
<feature type="region of interest" description="Disordered" evidence="1">
    <location>
        <begin position="304"/>
        <end position="332"/>
    </location>
</feature>
<keyword evidence="2" id="KW-0812">Transmembrane</keyword>